<evidence type="ECO:0000256" key="1">
    <source>
        <dbReference type="ARBA" id="ARBA00005208"/>
    </source>
</evidence>
<comment type="caution">
    <text evidence="8">The sequence shown here is derived from an EMBL/GenBank/DDBJ whole genome shotgun (WGS) entry which is preliminary data.</text>
</comment>
<dbReference type="GO" id="GO:0003977">
    <property type="term" value="F:UDP-N-acetylglucosamine diphosphorylase activity"/>
    <property type="evidence" value="ECO:0007669"/>
    <property type="project" value="UniProtKB-EC"/>
</dbReference>
<feature type="chain" id="PRO_5012258972" description="UDP-N-acetylglucosamine diphosphorylase" evidence="7">
    <location>
        <begin position="20"/>
        <end position="329"/>
    </location>
</feature>
<proteinExistence type="inferred from homology"/>
<dbReference type="Proteomes" id="UP000192501">
    <property type="component" value="Unassembled WGS sequence"/>
</dbReference>
<dbReference type="Pfam" id="PF01704">
    <property type="entry name" value="UDPGP"/>
    <property type="match status" value="1"/>
</dbReference>
<gene>
    <name evidence="8" type="primary">UAP1</name>
    <name evidence="8" type="ORF">A0H76_1595</name>
</gene>
<dbReference type="PANTHER" id="PTHR11952">
    <property type="entry name" value="UDP- GLUCOSE PYROPHOSPHORYLASE"/>
    <property type="match status" value="1"/>
</dbReference>
<dbReference type="EC" id="2.7.7.23" evidence="3"/>
<keyword evidence="4" id="KW-0808">Transferase</keyword>
<dbReference type="AlphaFoldDB" id="A0A1X0QGT7"/>
<dbReference type="InterPro" id="IPR002618">
    <property type="entry name" value="UDPGP_fam"/>
</dbReference>
<dbReference type="InterPro" id="IPR029044">
    <property type="entry name" value="Nucleotide-diphossugar_trans"/>
</dbReference>
<comment type="catalytic activity">
    <reaction evidence="6">
        <text>N-acetyl-alpha-D-glucosamine 1-phosphate + UTP + H(+) = UDP-N-acetyl-alpha-D-glucosamine + diphosphate</text>
        <dbReference type="Rhea" id="RHEA:13509"/>
        <dbReference type="ChEBI" id="CHEBI:15378"/>
        <dbReference type="ChEBI" id="CHEBI:33019"/>
        <dbReference type="ChEBI" id="CHEBI:46398"/>
        <dbReference type="ChEBI" id="CHEBI:57705"/>
        <dbReference type="ChEBI" id="CHEBI:57776"/>
        <dbReference type="EC" id="2.7.7.23"/>
    </reaction>
</comment>
<evidence type="ECO:0000256" key="3">
    <source>
        <dbReference type="ARBA" id="ARBA00012457"/>
    </source>
</evidence>
<dbReference type="Gene3D" id="3.90.550.10">
    <property type="entry name" value="Spore Coat Polysaccharide Biosynthesis Protein SpsA, Chain A"/>
    <property type="match status" value="1"/>
</dbReference>
<sequence length="329" mass="37529">MKLIFKGMLILKLISAGFSNLHRINKFNNLDYYETGLSYLNNNSNHLGIVILAGGEGSRLGIKGSKGLFELNGKVVFEYLLEKIKVLKDSSSAKISLLIMTSNTVESDTRGFFNRRDLSKYCDYFDIFLQGHSIALNLDGEEFVSEKGNKKIAPNGNGDFFNKVKTSSLYEKIDHFLVIPVDNIFVELFDPVFYGCAIKENYDIFNKGIEVDKTEKVGCFKFECNKVTVTEYIDHNEDNYIGNICFHLFTKDAVELLSEAQLDTHSATKTYVEDDITYTIVKKEKFIFDNFNLVNKSGVMVVDREEEFHPLKSQDDVEKILLLINQKIN</sequence>
<protein>
    <recommendedName>
        <fullName evidence="3">UDP-N-acetylglucosamine diphosphorylase</fullName>
        <ecNumber evidence="3">2.7.7.23</ecNumber>
    </recommendedName>
</protein>
<dbReference type="SUPFAM" id="SSF53448">
    <property type="entry name" value="Nucleotide-diphospho-sugar transferases"/>
    <property type="match status" value="1"/>
</dbReference>
<comment type="similarity">
    <text evidence="2">Belongs to the UDPGP type 1 family.</text>
</comment>
<evidence type="ECO:0000313" key="8">
    <source>
        <dbReference type="EMBL" id="ORD98990.1"/>
    </source>
</evidence>
<dbReference type="EMBL" id="LTAI01000346">
    <property type="protein sequence ID" value="ORD98990.1"/>
    <property type="molecule type" value="Genomic_DNA"/>
</dbReference>
<organism evidence="8 9">
    <name type="scientific">Hepatospora eriocheir</name>
    <dbReference type="NCBI Taxonomy" id="1081669"/>
    <lineage>
        <taxon>Eukaryota</taxon>
        <taxon>Fungi</taxon>
        <taxon>Fungi incertae sedis</taxon>
        <taxon>Microsporidia</taxon>
        <taxon>Hepatosporidae</taxon>
        <taxon>Hepatospora</taxon>
    </lineage>
</organism>
<keyword evidence="7" id="KW-0732">Signal</keyword>
<evidence type="ECO:0000256" key="4">
    <source>
        <dbReference type="ARBA" id="ARBA00022679"/>
    </source>
</evidence>
<evidence type="ECO:0000256" key="6">
    <source>
        <dbReference type="ARBA" id="ARBA00048493"/>
    </source>
</evidence>
<dbReference type="VEuPathDB" id="MicrosporidiaDB:HERIO_927"/>
<comment type="pathway">
    <text evidence="1">Nucleotide-sugar biosynthesis; UDP-N-acetyl-alpha-D-glucosamine biosynthesis; UDP-N-acetyl-alpha-D-glucosamine from N-acetyl-alpha-D-glucosamine 1-phosphate: step 1/1.</text>
</comment>
<reference evidence="8 9" key="1">
    <citation type="journal article" date="2017" name="Environ. Microbiol.">
        <title>Decay of the glycolytic pathway and adaptation to intranuclear parasitism within Enterocytozoonidae microsporidia.</title>
        <authorList>
            <person name="Wiredu Boakye D."/>
            <person name="Jaroenlak P."/>
            <person name="Prachumwat A."/>
            <person name="Williams T.A."/>
            <person name="Bateman K.S."/>
            <person name="Itsathitphaisarn O."/>
            <person name="Sritunyalucksana K."/>
            <person name="Paszkiewicz K.H."/>
            <person name="Moore K.A."/>
            <person name="Stentiford G.D."/>
            <person name="Williams B.A."/>
        </authorList>
    </citation>
    <scope>NUCLEOTIDE SEQUENCE [LARGE SCALE GENOMIC DNA]</scope>
    <source>
        <strain evidence="9">canceri</strain>
    </source>
</reference>
<dbReference type="InterPro" id="IPR039741">
    <property type="entry name" value="UDP-sugar_pyrophosphorylase"/>
</dbReference>
<dbReference type="PANTHER" id="PTHR11952:SF2">
    <property type="entry name" value="LD24639P"/>
    <property type="match status" value="1"/>
</dbReference>
<dbReference type="VEuPathDB" id="MicrosporidiaDB:A0H76_1595"/>
<evidence type="ECO:0000256" key="2">
    <source>
        <dbReference type="ARBA" id="ARBA00010401"/>
    </source>
</evidence>
<evidence type="ECO:0000256" key="7">
    <source>
        <dbReference type="SAM" id="SignalP"/>
    </source>
</evidence>
<evidence type="ECO:0000256" key="5">
    <source>
        <dbReference type="ARBA" id="ARBA00022695"/>
    </source>
</evidence>
<evidence type="ECO:0000313" key="9">
    <source>
        <dbReference type="Proteomes" id="UP000192501"/>
    </source>
</evidence>
<name>A0A1X0QGT7_9MICR</name>
<keyword evidence="5" id="KW-0548">Nucleotidyltransferase</keyword>
<feature type="signal peptide" evidence="7">
    <location>
        <begin position="1"/>
        <end position="19"/>
    </location>
</feature>
<accession>A0A1X0QGT7</accession>